<evidence type="ECO:0008006" key="4">
    <source>
        <dbReference type="Google" id="ProtNLM"/>
    </source>
</evidence>
<sequence>LSGWAGHLLVLYAVWSAIYLVFLGPYYANRPLALTGSELVLGFMHLWFLQGLAVAGVLLAGFAALGRGAVAASAVVLGGAGLALQYARMAGLSEVPMEHYRNGPLYLYPYLAMGWLMAQGLPRIGAGWLWAAAVLGLAACVAENLFWLHRIGEDPLLEMPPGHLLACPAILLLVMRWRLPRTDLPLGRAAAAIYVAHVLVLQGLPMLGIDHPPTGAVLGFLLPLAVVLALDRRRAGQATGYSSRNPRGINRF</sequence>
<feature type="non-terminal residue" evidence="2">
    <location>
        <position position="1"/>
    </location>
</feature>
<protein>
    <recommendedName>
        <fullName evidence="4">Acyltransferase</fullName>
    </recommendedName>
</protein>
<feature type="transmembrane region" description="Helical" evidence="1">
    <location>
        <begin position="127"/>
        <end position="148"/>
    </location>
</feature>
<feature type="transmembrane region" description="Helical" evidence="1">
    <location>
        <begin position="39"/>
        <end position="63"/>
    </location>
</feature>
<feature type="transmembrane region" description="Helical" evidence="1">
    <location>
        <begin position="213"/>
        <end position="230"/>
    </location>
</feature>
<proteinExistence type="predicted"/>
<feature type="transmembrane region" description="Helical" evidence="1">
    <location>
        <begin position="6"/>
        <end position="27"/>
    </location>
</feature>
<reference evidence="2 3" key="1">
    <citation type="submission" date="2018-09" db="EMBL/GenBank/DDBJ databases">
        <title>Paracoccus onubensis nov. sp. a moderate halophilic bacterium isolated from Gruta de las Maravillas (Aracena, Spain).</title>
        <authorList>
            <person name="Jurado V."/>
            <person name="Gutierrez-Patricio S."/>
            <person name="Gonzalez-Pimentel J.L."/>
            <person name="Laiz L."/>
            <person name="Saiz-Jimenez C."/>
        </authorList>
    </citation>
    <scope>NUCLEOTIDE SEQUENCE [LARGE SCALE GENOMIC DNA]</scope>
    <source>
        <strain evidence="2 3">DSM 19484</strain>
    </source>
</reference>
<organism evidence="2 3">
    <name type="scientific">Paracoccus aestuarii</name>
    <dbReference type="NCBI Taxonomy" id="453842"/>
    <lineage>
        <taxon>Bacteria</taxon>
        <taxon>Pseudomonadati</taxon>
        <taxon>Pseudomonadota</taxon>
        <taxon>Alphaproteobacteria</taxon>
        <taxon>Rhodobacterales</taxon>
        <taxon>Paracoccaceae</taxon>
        <taxon>Paracoccus</taxon>
    </lineage>
</organism>
<dbReference type="RefSeq" id="WP_170152348.1">
    <property type="nucleotide sequence ID" value="NZ_QZEV01000106.1"/>
</dbReference>
<accession>A0A418ZRX6</accession>
<dbReference type="EMBL" id="QZEV01000106">
    <property type="protein sequence ID" value="RJK98820.1"/>
    <property type="molecule type" value="Genomic_DNA"/>
</dbReference>
<gene>
    <name evidence="2" type="ORF">D3P06_15370</name>
</gene>
<keyword evidence="1" id="KW-0812">Transmembrane</keyword>
<evidence type="ECO:0000313" key="2">
    <source>
        <dbReference type="EMBL" id="RJK98820.1"/>
    </source>
</evidence>
<dbReference type="Proteomes" id="UP000285530">
    <property type="component" value="Unassembled WGS sequence"/>
</dbReference>
<keyword evidence="1" id="KW-1133">Transmembrane helix</keyword>
<feature type="transmembrane region" description="Helical" evidence="1">
    <location>
        <begin position="189"/>
        <end position="207"/>
    </location>
</feature>
<comment type="caution">
    <text evidence="2">The sequence shown here is derived from an EMBL/GenBank/DDBJ whole genome shotgun (WGS) entry which is preliminary data.</text>
</comment>
<keyword evidence="1" id="KW-0472">Membrane</keyword>
<evidence type="ECO:0000313" key="3">
    <source>
        <dbReference type="Proteomes" id="UP000285530"/>
    </source>
</evidence>
<dbReference type="AlphaFoldDB" id="A0A418ZRX6"/>
<keyword evidence="3" id="KW-1185">Reference proteome</keyword>
<feature type="transmembrane region" description="Helical" evidence="1">
    <location>
        <begin position="69"/>
        <end position="87"/>
    </location>
</feature>
<evidence type="ECO:0000256" key="1">
    <source>
        <dbReference type="SAM" id="Phobius"/>
    </source>
</evidence>
<name>A0A418ZRX6_9RHOB</name>